<dbReference type="GO" id="GO:0006352">
    <property type="term" value="P:DNA-templated transcription initiation"/>
    <property type="evidence" value="ECO:0007669"/>
    <property type="project" value="InterPro"/>
</dbReference>
<name>A0A1K2HD76_9NEIS</name>
<dbReference type="CDD" id="cd06171">
    <property type="entry name" value="Sigma70_r4"/>
    <property type="match status" value="1"/>
</dbReference>
<dbReference type="InterPro" id="IPR013249">
    <property type="entry name" value="RNA_pol_sigma70_r4_t2"/>
</dbReference>
<evidence type="ECO:0000313" key="7">
    <source>
        <dbReference type="EMBL" id="SFZ74497.1"/>
    </source>
</evidence>
<dbReference type="GO" id="GO:0016987">
    <property type="term" value="F:sigma factor activity"/>
    <property type="evidence" value="ECO:0007669"/>
    <property type="project" value="UniProtKB-KW"/>
</dbReference>
<dbReference type="Proteomes" id="UP000186513">
    <property type="component" value="Unassembled WGS sequence"/>
</dbReference>
<proteinExistence type="inferred from homology"/>
<dbReference type="NCBIfam" id="TIGR02937">
    <property type="entry name" value="sigma70-ECF"/>
    <property type="match status" value="1"/>
</dbReference>
<reference evidence="7 8" key="1">
    <citation type="submission" date="2016-11" db="EMBL/GenBank/DDBJ databases">
        <authorList>
            <person name="Jaros S."/>
            <person name="Januszkiewicz K."/>
            <person name="Wedrychowicz H."/>
        </authorList>
    </citation>
    <scope>NUCLEOTIDE SEQUENCE [LARGE SCALE GENOMIC DNA]</scope>
    <source>
        <strain evidence="7 8">DSM 18899</strain>
    </source>
</reference>
<dbReference type="GO" id="GO:0003677">
    <property type="term" value="F:DNA binding"/>
    <property type="evidence" value="ECO:0007669"/>
    <property type="project" value="InterPro"/>
</dbReference>
<keyword evidence="4" id="KW-0804">Transcription</keyword>
<dbReference type="InterPro" id="IPR013324">
    <property type="entry name" value="RNA_pol_sigma_r3/r4-like"/>
</dbReference>
<comment type="similarity">
    <text evidence="1">Belongs to the sigma-70 factor family. ECF subfamily.</text>
</comment>
<evidence type="ECO:0000256" key="4">
    <source>
        <dbReference type="ARBA" id="ARBA00023163"/>
    </source>
</evidence>
<dbReference type="InterPro" id="IPR036388">
    <property type="entry name" value="WH-like_DNA-bd_sf"/>
</dbReference>
<dbReference type="RefSeq" id="WP_072427802.1">
    <property type="nucleotide sequence ID" value="NZ_FPKR01000004.1"/>
</dbReference>
<dbReference type="SUPFAM" id="SSF88659">
    <property type="entry name" value="Sigma3 and sigma4 domains of RNA polymerase sigma factors"/>
    <property type="match status" value="1"/>
</dbReference>
<gene>
    <name evidence="7" type="ORF">SAMN02745887_01273</name>
</gene>
<sequence length="174" mass="19529">MPPSNPALTARLSDAYQHHQPWLQGWFRRRLGDAAQAEDLSQDAFIRLLRAPRLPVAEEVRALLTTIAKGLLIDHYRHDALEKAYLAELAQQPEALSPSPEQRAEALQYLIAIDRLLDGLSLKARTAFLLSRIDKLTHAEIAAQLQVSASRVRQYLAQALLQLYQLDDAFGTPT</sequence>
<evidence type="ECO:0000259" key="6">
    <source>
        <dbReference type="Pfam" id="PF08281"/>
    </source>
</evidence>
<dbReference type="InterPro" id="IPR013325">
    <property type="entry name" value="RNA_pol_sigma_r2"/>
</dbReference>
<dbReference type="OrthoDB" id="8654550at2"/>
<dbReference type="Gene3D" id="1.10.10.10">
    <property type="entry name" value="Winged helix-like DNA-binding domain superfamily/Winged helix DNA-binding domain"/>
    <property type="match status" value="1"/>
</dbReference>
<dbReference type="PANTHER" id="PTHR43133">
    <property type="entry name" value="RNA POLYMERASE ECF-TYPE SIGMA FACTO"/>
    <property type="match status" value="1"/>
</dbReference>
<dbReference type="EMBL" id="FPKR01000004">
    <property type="protein sequence ID" value="SFZ74497.1"/>
    <property type="molecule type" value="Genomic_DNA"/>
</dbReference>
<evidence type="ECO:0000313" key="8">
    <source>
        <dbReference type="Proteomes" id="UP000186513"/>
    </source>
</evidence>
<accession>A0A1K2HD76</accession>
<organism evidence="7 8">
    <name type="scientific">Chitinimonas taiwanensis DSM 18899</name>
    <dbReference type="NCBI Taxonomy" id="1121279"/>
    <lineage>
        <taxon>Bacteria</taxon>
        <taxon>Pseudomonadati</taxon>
        <taxon>Pseudomonadota</taxon>
        <taxon>Betaproteobacteria</taxon>
        <taxon>Neisseriales</taxon>
        <taxon>Chitinibacteraceae</taxon>
        <taxon>Chitinimonas</taxon>
    </lineage>
</organism>
<keyword evidence="2" id="KW-0805">Transcription regulation</keyword>
<dbReference type="SUPFAM" id="SSF88946">
    <property type="entry name" value="Sigma2 domain of RNA polymerase sigma factors"/>
    <property type="match status" value="1"/>
</dbReference>
<dbReference type="STRING" id="1121279.SAMN02745887_01273"/>
<keyword evidence="3" id="KW-0731">Sigma factor</keyword>
<dbReference type="InterPro" id="IPR039425">
    <property type="entry name" value="RNA_pol_sigma-70-like"/>
</dbReference>
<dbReference type="Gene3D" id="1.10.1740.10">
    <property type="match status" value="1"/>
</dbReference>
<dbReference type="InterPro" id="IPR014284">
    <property type="entry name" value="RNA_pol_sigma-70_dom"/>
</dbReference>
<dbReference type="PANTHER" id="PTHR43133:SF63">
    <property type="entry name" value="RNA POLYMERASE SIGMA FACTOR FECI-RELATED"/>
    <property type="match status" value="1"/>
</dbReference>
<protein>
    <submittedName>
        <fullName evidence="7">RNA polymerase sigma-70 factor, ECF subfamily</fullName>
    </submittedName>
</protein>
<feature type="domain" description="RNA polymerase sigma factor 70 region 4 type 2" evidence="6">
    <location>
        <begin position="112"/>
        <end position="163"/>
    </location>
</feature>
<dbReference type="Pfam" id="PF04542">
    <property type="entry name" value="Sigma70_r2"/>
    <property type="match status" value="1"/>
</dbReference>
<evidence type="ECO:0000259" key="5">
    <source>
        <dbReference type="Pfam" id="PF04542"/>
    </source>
</evidence>
<dbReference type="Pfam" id="PF08281">
    <property type="entry name" value="Sigma70_r4_2"/>
    <property type="match status" value="1"/>
</dbReference>
<keyword evidence="8" id="KW-1185">Reference proteome</keyword>
<dbReference type="InterPro" id="IPR007627">
    <property type="entry name" value="RNA_pol_sigma70_r2"/>
</dbReference>
<evidence type="ECO:0000256" key="2">
    <source>
        <dbReference type="ARBA" id="ARBA00023015"/>
    </source>
</evidence>
<feature type="domain" description="RNA polymerase sigma-70 region 2" evidence="5">
    <location>
        <begin position="16"/>
        <end position="78"/>
    </location>
</feature>
<evidence type="ECO:0000256" key="3">
    <source>
        <dbReference type="ARBA" id="ARBA00023082"/>
    </source>
</evidence>
<evidence type="ECO:0000256" key="1">
    <source>
        <dbReference type="ARBA" id="ARBA00010641"/>
    </source>
</evidence>
<dbReference type="AlphaFoldDB" id="A0A1K2HD76"/>